<evidence type="ECO:0000256" key="1">
    <source>
        <dbReference type="ARBA" id="ARBA00004123"/>
    </source>
</evidence>
<dbReference type="GO" id="GO:0005634">
    <property type="term" value="C:nucleus"/>
    <property type="evidence" value="ECO:0007669"/>
    <property type="project" value="UniProtKB-SubCell"/>
</dbReference>
<keyword evidence="4" id="KW-0963">Cytoplasm</keyword>
<dbReference type="GO" id="GO:0005737">
    <property type="term" value="C:cytoplasm"/>
    <property type="evidence" value="ECO:0007669"/>
    <property type="project" value="UniProtKB-SubCell"/>
</dbReference>
<dbReference type="KEGG" id="pfp:PFL1_06784"/>
<dbReference type="Gene3D" id="1.20.58.200">
    <property type="entry name" value="Translin, domain 2"/>
    <property type="match status" value="1"/>
</dbReference>
<evidence type="ECO:0000256" key="3">
    <source>
        <dbReference type="ARBA" id="ARBA00005902"/>
    </source>
</evidence>
<keyword evidence="5" id="KW-0539">Nucleus</keyword>
<feature type="compositionally biased region" description="Basic and acidic residues" evidence="6">
    <location>
        <begin position="53"/>
        <end position="64"/>
    </location>
</feature>
<evidence type="ECO:0000256" key="2">
    <source>
        <dbReference type="ARBA" id="ARBA00004496"/>
    </source>
</evidence>
<accession>A0A061H0H4</accession>
<dbReference type="PANTHER" id="PTHR10741">
    <property type="entry name" value="TRANSLIN AND TRANSLIN ASSOCIATED PROTEIN X"/>
    <property type="match status" value="1"/>
</dbReference>
<protein>
    <recommendedName>
        <fullName evidence="9">Translin-associated factor X</fullName>
    </recommendedName>
</protein>
<gene>
    <name evidence="7" type="ORF">PFL1_06784</name>
</gene>
<evidence type="ECO:0000256" key="6">
    <source>
        <dbReference type="SAM" id="MobiDB-lite"/>
    </source>
</evidence>
<dbReference type="EMBL" id="KE361653">
    <property type="protein sequence ID" value="EPQ25647.1"/>
    <property type="molecule type" value="Genomic_DNA"/>
</dbReference>
<evidence type="ECO:0000313" key="8">
    <source>
        <dbReference type="Proteomes" id="UP000053664"/>
    </source>
</evidence>
<dbReference type="Pfam" id="PF01997">
    <property type="entry name" value="Translin"/>
    <property type="match status" value="1"/>
</dbReference>
<dbReference type="Proteomes" id="UP000053664">
    <property type="component" value="Unassembled WGS sequence"/>
</dbReference>
<evidence type="ECO:0000256" key="5">
    <source>
        <dbReference type="ARBA" id="ARBA00023242"/>
    </source>
</evidence>
<dbReference type="GO" id="GO:0043565">
    <property type="term" value="F:sequence-specific DNA binding"/>
    <property type="evidence" value="ECO:0007669"/>
    <property type="project" value="InterPro"/>
</dbReference>
<dbReference type="Gene3D" id="1.20.58.190">
    <property type="entry name" value="Translin, domain 1"/>
    <property type="match status" value="1"/>
</dbReference>
<dbReference type="InterPro" id="IPR002848">
    <property type="entry name" value="Translin_fam"/>
</dbReference>
<dbReference type="InterPro" id="IPR036081">
    <property type="entry name" value="Translin_sf"/>
</dbReference>
<reference evidence="7 8" key="1">
    <citation type="journal article" date="2013" name="Plant Cell">
        <title>The transition from a phytopathogenic smut ancestor to an anamorphic biocontrol agent deciphered by comparative whole-genome analysis.</title>
        <authorList>
            <person name="Lefebvre F."/>
            <person name="Joly D.L."/>
            <person name="Labbe C."/>
            <person name="Teichmann B."/>
            <person name="Linning R."/>
            <person name="Belzile F."/>
            <person name="Bakkeren G."/>
            <person name="Belanger R.R."/>
        </authorList>
    </citation>
    <scope>NUCLEOTIDE SEQUENCE [LARGE SCALE GENOMIC DNA]</scope>
    <source>
        <strain evidence="7 8">PF-1</strain>
    </source>
</reference>
<dbReference type="CDD" id="cd14820">
    <property type="entry name" value="TRAX"/>
    <property type="match status" value="1"/>
</dbReference>
<feature type="compositionally biased region" description="Low complexity" evidence="6">
    <location>
        <begin position="1"/>
        <end position="23"/>
    </location>
</feature>
<feature type="region of interest" description="Disordered" evidence="6">
    <location>
        <begin position="1"/>
        <end position="65"/>
    </location>
</feature>
<dbReference type="RefSeq" id="XP_007882521.1">
    <property type="nucleotide sequence ID" value="XM_007884330.1"/>
</dbReference>
<dbReference type="InterPro" id="IPR016069">
    <property type="entry name" value="Translin_C"/>
</dbReference>
<dbReference type="eggNOG" id="KOG3066">
    <property type="taxonomic scope" value="Eukaryota"/>
</dbReference>
<dbReference type="GeneID" id="19320855"/>
<dbReference type="SUPFAM" id="SSF74784">
    <property type="entry name" value="Translin"/>
    <property type="match status" value="1"/>
</dbReference>
<sequence length="336" mass="36789">MSDSTTTSAAAAGATPTTSTSTTQQHSGDLKRRGSSTTLRPAAPKRTRSSTEAPRDNGDAHHQDAGNVESIFTLFRDEIDHHNDRRDRLIKASRDVTSLSKKLIFHLHRYSFPSAPAAANKNDDDDEAAAAARTAKNAKLFSQAETKVDEIVTLLKQLAEHEGLGTDAADDGRGYRYERNLGGGIEEFIEALSFHHFLRHDTLITLPEVQARFGETLRIPVERYLLGLSDLTGELMRLATNAVGQGAPRTYVDGILALLRSIRDGLDPFVPFIRDMKKKQTVTNQSVRKVEDVMYAIAVRTSEFAQDPTALQEMVRRTLAGAPSTTTAGAEEGNDD</sequence>
<proteinExistence type="inferred from homology"/>
<comment type="similarity">
    <text evidence="3">Belongs to the translin family.</text>
</comment>
<evidence type="ECO:0000256" key="4">
    <source>
        <dbReference type="ARBA" id="ARBA00022490"/>
    </source>
</evidence>
<evidence type="ECO:0008006" key="9">
    <source>
        <dbReference type="Google" id="ProtNLM"/>
    </source>
</evidence>
<name>A0A061H0H4_9BASI</name>
<dbReference type="InterPro" id="IPR016068">
    <property type="entry name" value="Translin_N"/>
</dbReference>
<dbReference type="AlphaFoldDB" id="A0A061H0H4"/>
<dbReference type="OrthoDB" id="31005at2759"/>
<evidence type="ECO:0000313" key="7">
    <source>
        <dbReference type="EMBL" id="EPQ25647.1"/>
    </source>
</evidence>
<comment type="subcellular location">
    <subcellularLocation>
        <location evidence="2">Cytoplasm</location>
    </subcellularLocation>
    <subcellularLocation>
        <location evidence="1">Nucleus</location>
    </subcellularLocation>
</comment>
<dbReference type="HOGENOM" id="CLU_067225_2_0_1"/>
<organism evidence="7 8">
    <name type="scientific">Pseudozyma flocculosa PF-1</name>
    <dbReference type="NCBI Taxonomy" id="1277687"/>
    <lineage>
        <taxon>Eukaryota</taxon>
        <taxon>Fungi</taxon>
        <taxon>Dikarya</taxon>
        <taxon>Basidiomycota</taxon>
        <taxon>Ustilaginomycotina</taxon>
        <taxon>Ustilaginomycetes</taxon>
        <taxon>Ustilaginales</taxon>
        <taxon>Ustilaginaceae</taxon>
        <taxon>Pseudozyma</taxon>
    </lineage>
</organism>